<dbReference type="InterPro" id="IPR050980">
    <property type="entry name" value="2C_sensor_his_kinase"/>
</dbReference>
<feature type="compositionally biased region" description="Basic and acidic residues" evidence="7">
    <location>
        <begin position="497"/>
        <end position="517"/>
    </location>
</feature>
<evidence type="ECO:0000313" key="9">
    <source>
        <dbReference type="Proteomes" id="UP000694287"/>
    </source>
</evidence>
<evidence type="ECO:0000256" key="3">
    <source>
        <dbReference type="ARBA" id="ARBA00022553"/>
    </source>
</evidence>
<feature type="compositionally biased region" description="Gly residues" evidence="7">
    <location>
        <begin position="266"/>
        <end position="277"/>
    </location>
</feature>
<evidence type="ECO:0000256" key="1">
    <source>
        <dbReference type="ARBA" id="ARBA00000085"/>
    </source>
</evidence>
<dbReference type="PANTHER" id="PTHR44936">
    <property type="entry name" value="SENSOR PROTEIN CREC"/>
    <property type="match status" value="1"/>
</dbReference>
<protein>
    <recommendedName>
        <fullName evidence="2">histidine kinase</fullName>
        <ecNumber evidence="2">2.7.13.3</ecNumber>
    </recommendedName>
</protein>
<dbReference type="EMBL" id="JADQDK010000001">
    <property type="protein sequence ID" value="MBW0133978.1"/>
    <property type="molecule type" value="Genomic_DNA"/>
</dbReference>
<evidence type="ECO:0000256" key="5">
    <source>
        <dbReference type="ARBA" id="ARBA00022777"/>
    </source>
</evidence>
<reference evidence="8 9" key="1">
    <citation type="submission" date="2020-11" db="EMBL/GenBank/DDBJ databases">
        <title>Pseudonocardia abyssalis sp. nov. and Pseudonocardia oceani sp. nov., description and phylogenomic analysis of two novel actinomycetes isolated from the deep Southern Ocean.</title>
        <authorList>
            <person name="Parra J."/>
        </authorList>
    </citation>
    <scope>NUCLEOTIDE SEQUENCE [LARGE SCALE GENOMIC DNA]</scope>
    <source>
        <strain evidence="8 9">KRD-168</strain>
    </source>
</reference>
<keyword evidence="4" id="KW-0808">Transferase</keyword>
<feature type="compositionally biased region" description="Low complexity" evidence="7">
    <location>
        <begin position="256"/>
        <end position="265"/>
    </location>
</feature>
<accession>A0ABS6UPZ7</accession>
<evidence type="ECO:0000256" key="7">
    <source>
        <dbReference type="SAM" id="MobiDB-lite"/>
    </source>
</evidence>
<evidence type="ECO:0000256" key="2">
    <source>
        <dbReference type="ARBA" id="ARBA00012438"/>
    </source>
</evidence>
<gene>
    <name evidence="8" type="ORF">I4I81_06885</name>
</gene>
<feature type="region of interest" description="Disordered" evidence="7">
    <location>
        <begin position="587"/>
        <end position="686"/>
    </location>
</feature>
<feature type="compositionally biased region" description="Basic and acidic residues" evidence="7">
    <location>
        <begin position="655"/>
        <end position="667"/>
    </location>
</feature>
<comment type="catalytic activity">
    <reaction evidence="1">
        <text>ATP + protein L-histidine = ADP + protein N-phospho-L-histidine.</text>
        <dbReference type="EC" id="2.7.13.3"/>
    </reaction>
</comment>
<feature type="compositionally biased region" description="Basic and acidic residues" evidence="7">
    <location>
        <begin position="607"/>
        <end position="617"/>
    </location>
</feature>
<keyword evidence="6" id="KW-0902">Two-component regulatory system</keyword>
<feature type="compositionally biased region" description="Low complexity" evidence="7">
    <location>
        <begin position="278"/>
        <end position="290"/>
    </location>
</feature>
<comment type="caution">
    <text evidence="8">The sequence shown here is derived from an EMBL/GenBank/DDBJ whole genome shotgun (WGS) entry which is preliminary data.</text>
</comment>
<proteinExistence type="predicted"/>
<keyword evidence="5" id="KW-0418">Kinase</keyword>
<evidence type="ECO:0000256" key="4">
    <source>
        <dbReference type="ARBA" id="ARBA00022679"/>
    </source>
</evidence>
<sequence length="686" mass="73259">MTDNRRRAWVARESRETDEVLVCMAQRLQSQLERQLTLVERLQVHGRDESLADLAELRTSLQRSLRGSENVLVLAGAQQGPRSRGPRSVADVLADARSGVEDVSRIGLGPAPDASIAPRAVAGLIALFTELLTHAVTAAAPLSRVDVASNRSEDGGVVVEVVVDGPSPSPGEIDELTRRLGDRPIIDDIVSNRVGLFVAARLARRSGVGLRVQQRRGTLAGPGIVVVVHCPPDLLDAVAFAAPDAPRSWNRDPATRNGNGHAGRSNGNGNGRPGHPGNGHPANGHPGNGASDPRPAVDARGTVGERNGYDDGFGEPPVAPERSRRPDPLSDPLPGFGSRRDPDPVRPDPVRPDPVRPDPMRSNPMRSDPMPTDTRRPDAAQTGPGQTGPGLSGPGSAGPVQRDAVRLDADRRDPVRQDRSRTERTGAAEPLPDAHRPGTPPTEPPRGEPPRVELSPGGFARPETSRPETSRFETSRPVGPRNGTDPGLPRRGQATRATERRPEPLWRDEPRRPEDPFRPGGAVRPLEPPVLPAGPVWTDEPPLSRGSGDAELFGPLTGSLRDRMRESAPTPIYEAVASAWFVDDDGAATAGRAAGGPPPDWNTPSDAEWRAASERAARPAGPPPQSTSAGLPRRRPGTQMVAPPLHGDPAPQGGSRDREPEKVRERLAVYQQGLERGRHRAADTDR</sequence>
<evidence type="ECO:0000313" key="8">
    <source>
        <dbReference type="EMBL" id="MBW0133978.1"/>
    </source>
</evidence>
<feature type="compositionally biased region" description="Basic and acidic residues" evidence="7">
    <location>
        <begin position="403"/>
        <end position="436"/>
    </location>
</feature>
<feature type="compositionally biased region" description="Basic and acidic residues" evidence="7">
    <location>
        <begin position="338"/>
        <end position="359"/>
    </location>
</feature>
<keyword evidence="9" id="KW-1185">Reference proteome</keyword>
<dbReference type="PANTHER" id="PTHR44936:SF9">
    <property type="entry name" value="SENSOR PROTEIN CREC"/>
    <property type="match status" value="1"/>
</dbReference>
<dbReference type="Proteomes" id="UP000694287">
    <property type="component" value="Unassembled WGS sequence"/>
</dbReference>
<dbReference type="RefSeq" id="WP_218615894.1">
    <property type="nucleotide sequence ID" value="NZ_JADQDK010000001.1"/>
</dbReference>
<organism evidence="8 9">
    <name type="scientific">Pseudonocardia abyssalis</name>
    <dbReference type="NCBI Taxonomy" id="2792008"/>
    <lineage>
        <taxon>Bacteria</taxon>
        <taxon>Bacillati</taxon>
        <taxon>Actinomycetota</taxon>
        <taxon>Actinomycetes</taxon>
        <taxon>Pseudonocardiales</taxon>
        <taxon>Pseudonocardiaceae</taxon>
        <taxon>Pseudonocardia</taxon>
    </lineage>
</organism>
<feature type="region of interest" description="Disordered" evidence="7">
    <location>
        <begin position="245"/>
        <end position="565"/>
    </location>
</feature>
<dbReference type="EC" id="2.7.13.3" evidence="2"/>
<feature type="compositionally biased region" description="Gly residues" evidence="7">
    <location>
        <begin position="385"/>
        <end position="396"/>
    </location>
</feature>
<name>A0ABS6UPZ7_9PSEU</name>
<keyword evidence="3" id="KW-0597">Phosphoprotein</keyword>
<evidence type="ECO:0000256" key="6">
    <source>
        <dbReference type="ARBA" id="ARBA00023012"/>
    </source>
</evidence>
<feature type="compositionally biased region" description="Basic and acidic residues" evidence="7">
    <location>
        <begin position="463"/>
        <end position="474"/>
    </location>
</feature>